<keyword evidence="1 3" id="KW-0812">Transmembrane</keyword>
<accession>Q22CT2</accession>
<dbReference type="AlphaFoldDB" id="Q22CT2"/>
<feature type="signal peptide" evidence="2">
    <location>
        <begin position="1"/>
        <end position="22"/>
    </location>
</feature>
<protein>
    <submittedName>
        <fullName evidence="3">Transmembrane protein, putative</fullName>
    </submittedName>
</protein>
<dbReference type="EMBL" id="GG662478">
    <property type="protein sequence ID" value="EAR83106.2"/>
    <property type="molecule type" value="Genomic_DNA"/>
</dbReference>
<gene>
    <name evidence="3" type="ORF">TTHERM_01016090</name>
</gene>
<dbReference type="InterPro" id="IPR013083">
    <property type="entry name" value="Znf_RING/FYVE/PHD"/>
</dbReference>
<evidence type="ECO:0000256" key="1">
    <source>
        <dbReference type="SAM" id="Phobius"/>
    </source>
</evidence>
<feature type="chain" id="PRO_5004201311" evidence="2">
    <location>
        <begin position="23"/>
        <end position="609"/>
    </location>
</feature>
<keyword evidence="1" id="KW-1133">Transmembrane helix</keyword>
<keyword evidence="2" id="KW-0732">Signal</keyword>
<organism evidence="3 4">
    <name type="scientific">Tetrahymena thermophila (strain SB210)</name>
    <dbReference type="NCBI Taxonomy" id="312017"/>
    <lineage>
        <taxon>Eukaryota</taxon>
        <taxon>Sar</taxon>
        <taxon>Alveolata</taxon>
        <taxon>Ciliophora</taxon>
        <taxon>Intramacronucleata</taxon>
        <taxon>Oligohymenophorea</taxon>
        <taxon>Hymenostomatida</taxon>
        <taxon>Tetrahymenina</taxon>
        <taxon>Tetrahymenidae</taxon>
        <taxon>Tetrahymena</taxon>
    </lineage>
</organism>
<dbReference type="GeneID" id="7833188"/>
<evidence type="ECO:0000313" key="3">
    <source>
        <dbReference type="EMBL" id="EAR83106.2"/>
    </source>
</evidence>
<reference evidence="4" key="1">
    <citation type="journal article" date="2006" name="PLoS Biol.">
        <title>Macronuclear genome sequence of the ciliate Tetrahymena thermophila, a model eukaryote.</title>
        <authorList>
            <person name="Eisen J.A."/>
            <person name="Coyne R.S."/>
            <person name="Wu M."/>
            <person name="Wu D."/>
            <person name="Thiagarajan M."/>
            <person name="Wortman J.R."/>
            <person name="Badger J.H."/>
            <person name="Ren Q."/>
            <person name="Amedeo P."/>
            <person name="Jones K.M."/>
            <person name="Tallon L.J."/>
            <person name="Delcher A.L."/>
            <person name="Salzberg S.L."/>
            <person name="Silva J.C."/>
            <person name="Haas B.J."/>
            <person name="Majoros W.H."/>
            <person name="Farzad M."/>
            <person name="Carlton J.M."/>
            <person name="Smith R.K. Jr."/>
            <person name="Garg J."/>
            <person name="Pearlman R.E."/>
            <person name="Karrer K.M."/>
            <person name="Sun L."/>
            <person name="Manning G."/>
            <person name="Elde N.C."/>
            <person name="Turkewitz A.P."/>
            <person name="Asai D.J."/>
            <person name="Wilkes D.E."/>
            <person name="Wang Y."/>
            <person name="Cai H."/>
            <person name="Collins K."/>
            <person name="Stewart B.A."/>
            <person name="Lee S.R."/>
            <person name="Wilamowska K."/>
            <person name="Weinberg Z."/>
            <person name="Ruzzo W.L."/>
            <person name="Wloga D."/>
            <person name="Gaertig J."/>
            <person name="Frankel J."/>
            <person name="Tsao C.-C."/>
            <person name="Gorovsky M.A."/>
            <person name="Keeling P.J."/>
            <person name="Waller R.F."/>
            <person name="Patron N.J."/>
            <person name="Cherry J.M."/>
            <person name="Stover N.A."/>
            <person name="Krieger C.J."/>
            <person name="del Toro C."/>
            <person name="Ryder H.F."/>
            <person name="Williamson S.C."/>
            <person name="Barbeau R.A."/>
            <person name="Hamilton E.P."/>
            <person name="Orias E."/>
        </authorList>
    </citation>
    <scope>NUCLEOTIDE SEQUENCE [LARGE SCALE GENOMIC DNA]</scope>
    <source>
        <strain evidence="4">SB210</strain>
    </source>
</reference>
<dbReference type="Gene3D" id="3.30.40.10">
    <property type="entry name" value="Zinc/RING finger domain, C3HC4 (zinc finger)"/>
    <property type="match status" value="1"/>
</dbReference>
<dbReference type="InParanoid" id="Q22CT2"/>
<feature type="transmembrane region" description="Helical" evidence="1">
    <location>
        <begin position="485"/>
        <end position="504"/>
    </location>
</feature>
<name>Q22CT2_TETTS</name>
<evidence type="ECO:0000313" key="4">
    <source>
        <dbReference type="Proteomes" id="UP000009168"/>
    </source>
</evidence>
<dbReference type="Proteomes" id="UP000009168">
    <property type="component" value="Unassembled WGS sequence"/>
</dbReference>
<proteinExistence type="predicted"/>
<keyword evidence="1" id="KW-0472">Membrane</keyword>
<feature type="transmembrane region" description="Helical" evidence="1">
    <location>
        <begin position="452"/>
        <end position="473"/>
    </location>
</feature>
<dbReference type="KEGG" id="tet:TTHERM_01016090"/>
<evidence type="ECO:0000256" key="2">
    <source>
        <dbReference type="SAM" id="SignalP"/>
    </source>
</evidence>
<sequence>MIKIGVISTLVFILYIVSLAQCNKYIGQFFASSDMEKTLVYLNNTLFVERLDQRTHKHVQYKQNNFSLYSKNDNIKTPAYGIIYDQFSLVSKDMQIFAHKINYSRMTLDLAFTLDLKLLCEDNQQKQIQFDDPNYCSQNIQEDYITYLHAYFNVIFISTKNNQFILNIDELLNYIQKLQLANQKISIIQQEPLLQSLISYEKFQISDKYCQDCIQGVQFFIKNQQYVILKQNSSLRNQIILPYNLTSELFAQIEGCENNFDFDMTYEQKGPKIDKGYFVIIRCNQRIKLLKIKKESIEMIDDQNLNQNMDKSVNSVLLYDYSNQHIYGFYNDSLACFYSKYESSTKSKFLNNENQNTTNLTASENKKTPNYHICLKNQIPSMTFSHVLYNDQDNKVTIILSKTDKKYTEILGQLIDKCSFFNLKESIECNLCSQCSNSCASYNLEYCGGQFMFFRFNTFLALLILALIALVGLILKQLPKLIKECLKLTIQFIVLIFCHFPIILCNLIKKFTKAAKIKCRKFKIKVKNIFHRIFKSKSDQLNNQNEDICPICMDTLSARPIGKFVCNNHSAHLDCLEEYNTSKINNNQDLDCPFRDTAESKQNIQMSEV</sequence>
<dbReference type="SUPFAM" id="SSF57850">
    <property type="entry name" value="RING/U-box"/>
    <property type="match status" value="1"/>
</dbReference>
<dbReference type="RefSeq" id="XP_001030769.2">
    <property type="nucleotide sequence ID" value="XM_001030769.2"/>
</dbReference>
<dbReference type="HOGENOM" id="CLU_582044_0_0_1"/>
<keyword evidence="4" id="KW-1185">Reference proteome</keyword>